<protein>
    <recommendedName>
        <fullName evidence="1">Helicase HerA central domain-containing protein</fullName>
    </recommendedName>
</protein>
<evidence type="ECO:0000313" key="2">
    <source>
        <dbReference type="EMBL" id="GAF92488.1"/>
    </source>
</evidence>
<comment type="caution">
    <text evidence="2">The sequence shown here is derived from an EMBL/GenBank/DDBJ whole genome shotgun (WGS) entry which is preliminary data.</text>
</comment>
<evidence type="ECO:0000259" key="1">
    <source>
        <dbReference type="Pfam" id="PF01935"/>
    </source>
</evidence>
<dbReference type="InterPro" id="IPR008571">
    <property type="entry name" value="HerA-like"/>
</dbReference>
<organism evidence="2">
    <name type="scientific">marine sediment metagenome</name>
    <dbReference type="NCBI Taxonomy" id="412755"/>
    <lineage>
        <taxon>unclassified sequences</taxon>
        <taxon>metagenomes</taxon>
        <taxon>ecological metagenomes</taxon>
    </lineage>
</organism>
<dbReference type="PANTHER" id="PTHR42957:SF1">
    <property type="entry name" value="HELICASE MJ1565-RELATED"/>
    <property type="match status" value="1"/>
</dbReference>
<proteinExistence type="predicted"/>
<name>X0TG33_9ZZZZ</name>
<sequence length="207" mass="22460">MKDKLMLNIGTVGRKPFALPEDFVTETIAILAKRGAGKTYLLRKLAEALIGAHLPVVVIDPVGVCWGLRSSANGKRDGLPVIIIGGDKGDLPLESESGKVLAEWVVTERRSVVFDLSALPSKAAECRFVADFATQIYRQNRDPLHIMLDEADNFAPQSPMQGDKRMLGAINMLARRGRARGIGLTMATQRSAVLNKNVLTQAEVLVA</sequence>
<dbReference type="InterPro" id="IPR027417">
    <property type="entry name" value="P-loop_NTPase"/>
</dbReference>
<dbReference type="EMBL" id="BARS01018262">
    <property type="protein sequence ID" value="GAF92488.1"/>
    <property type="molecule type" value="Genomic_DNA"/>
</dbReference>
<dbReference type="Gene3D" id="3.40.50.300">
    <property type="entry name" value="P-loop containing nucleotide triphosphate hydrolases"/>
    <property type="match status" value="1"/>
</dbReference>
<accession>X0TG33</accession>
<gene>
    <name evidence="2" type="ORF">S01H1_29731</name>
</gene>
<reference evidence="2" key="1">
    <citation type="journal article" date="2014" name="Front. Microbiol.">
        <title>High frequency of phylogenetically diverse reductive dehalogenase-homologous genes in deep subseafloor sedimentary metagenomes.</title>
        <authorList>
            <person name="Kawai M."/>
            <person name="Futagami T."/>
            <person name="Toyoda A."/>
            <person name="Takaki Y."/>
            <person name="Nishi S."/>
            <person name="Hori S."/>
            <person name="Arai W."/>
            <person name="Tsubouchi T."/>
            <person name="Morono Y."/>
            <person name="Uchiyama I."/>
            <person name="Ito T."/>
            <person name="Fujiyama A."/>
            <person name="Inagaki F."/>
            <person name="Takami H."/>
        </authorList>
    </citation>
    <scope>NUCLEOTIDE SEQUENCE</scope>
    <source>
        <strain evidence="2">Expedition CK06-06</strain>
    </source>
</reference>
<dbReference type="InterPro" id="IPR002789">
    <property type="entry name" value="HerA_central"/>
</dbReference>
<dbReference type="PANTHER" id="PTHR42957">
    <property type="entry name" value="HELICASE MJ1565-RELATED"/>
    <property type="match status" value="1"/>
</dbReference>
<dbReference type="Pfam" id="PF01935">
    <property type="entry name" value="DUF87"/>
    <property type="match status" value="1"/>
</dbReference>
<dbReference type="SUPFAM" id="SSF52540">
    <property type="entry name" value="P-loop containing nucleoside triphosphate hydrolases"/>
    <property type="match status" value="1"/>
</dbReference>
<feature type="non-terminal residue" evidence="2">
    <location>
        <position position="207"/>
    </location>
</feature>
<dbReference type="AlphaFoldDB" id="X0TG33"/>
<feature type="domain" description="Helicase HerA central" evidence="1">
    <location>
        <begin position="21"/>
        <end position="63"/>
    </location>
</feature>